<feature type="transmembrane region" description="Helical" evidence="2">
    <location>
        <begin position="409"/>
        <end position="432"/>
    </location>
</feature>
<feature type="region of interest" description="Disordered" evidence="1">
    <location>
        <begin position="186"/>
        <end position="207"/>
    </location>
</feature>
<dbReference type="RefSeq" id="WP_252168442.1">
    <property type="nucleotide sequence ID" value="NZ_CP084930.1"/>
</dbReference>
<feature type="transmembrane region" description="Helical" evidence="2">
    <location>
        <begin position="136"/>
        <end position="156"/>
    </location>
</feature>
<feature type="transmembrane region" description="Helical" evidence="2">
    <location>
        <begin position="325"/>
        <end position="349"/>
    </location>
</feature>
<evidence type="ECO:0000313" key="3">
    <source>
        <dbReference type="EMBL" id="USI74642.1"/>
    </source>
</evidence>
<feature type="transmembrane region" description="Helical" evidence="2">
    <location>
        <begin position="369"/>
        <end position="389"/>
    </location>
</feature>
<accession>A0ABY4XCF9</accession>
<dbReference type="EMBL" id="CP084930">
    <property type="protein sequence ID" value="USI74642.1"/>
    <property type="molecule type" value="Genomic_DNA"/>
</dbReference>
<evidence type="ECO:0000313" key="4">
    <source>
        <dbReference type="Proteomes" id="UP001056937"/>
    </source>
</evidence>
<keyword evidence="4" id="KW-1185">Reference proteome</keyword>
<feature type="region of interest" description="Disordered" evidence="1">
    <location>
        <begin position="240"/>
        <end position="273"/>
    </location>
</feature>
<evidence type="ECO:0008006" key="5">
    <source>
        <dbReference type="Google" id="ProtNLM"/>
    </source>
</evidence>
<sequence>MAVEGDDPAVFVLRRELSEVHLLLDNISANPDAHLPPSQEKAPGGLPDDWLTRICEIDWPPENASSKAEEASLLIRAKDFLNTLARPASGATIAFTLLVTQSQQQHAVEADVHSRNELASKAYPDLIGKAERFRAWIGRLTFALALWLLATVGLAWQIAYANAGISQALAAQAAYQTAAATVEQSQLPPAPGTAKDAAPAAPGAAAPTVAAPPAPVVPLRPAALLCQTAVAQLDQPIAAAPAPRPAGAAPRKVALRHGAAPAPAATPSPAAAAPPPFSSLAQLQACNALNQAARARDAALGMLQGWWGWLRGDPVPDDVLAKASAWVAVWGNGVLPVCFGLLGAAAAIVRRLSDKMKINCLAPRDLNLLLQQLALGAVTGACIGLFAVQPSGDGSNATALAALGTPSSGLAFSASALAFIAGFGVETVFVALDGIIKRIFNVAGGAPAPAAPAATR</sequence>
<keyword evidence="2" id="KW-1133">Transmembrane helix</keyword>
<name>A0ABY4XCF9_9SPHN</name>
<reference evidence="3" key="1">
    <citation type="journal article" date="2022" name="Toxins">
        <title>Genomic Analysis of Sphingopyxis sp. USTB-05 for Biodegrading Cyanobacterial Hepatotoxins.</title>
        <authorList>
            <person name="Liu C."/>
            <person name="Xu Q."/>
            <person name="Zhao Z."/>
            <person name="Zhang H."/>
            <person name="Liu X."/>
            <person name="Yin C."/>
            <person name="Liu Y."/>
            <person name="Yan H."/>
        </authorList>
    </citation>
    <scope>NUCLEOTIDE SEQUENCE</scope>
    <source>
        <strain evidence="3">NBD5</strain>
    </source>
</reference>
<feature type="compositionally biased region" description="Low complexity" evidence="1">
    <location>
        <begin position="240"/>
        <end position="250"/>
    </location>
</feature>
<dbReference type="Proteomes" id="UP001056937">
    <property type="component" value="Chromosome 1"/>
</dbReference>
<keyword evidence="2" id="KW-0812">Transmembrane</keyword>
<evidence type="ECO:0000256" key="2">
    <source>
        <dbReference type="SAM" id="Phobius"/>
    </source>
</evidence>
<gene>
    <name evidence="3" type="ORF">LHA26_02680</name>
</gene>
<protein>
    <recommendedName>
        <fullName evidence="5">MotA/TolQ/ExbB proton channel domain-containing protein</fullName>
    </recommendedName>
</protein>
<evidence type="ECO:0000256" key="1">
    <source>
        <dbReference type="SAM" id="MobiDB-lite"/>
    </source>
</evidence>
<organism evidence="3 4">
    <name type="scientific">Sphingomonas morindae</name>
    <dbReference type="NCBI Taxonomy" id="1541170"/>
    <lineage>
        <taxon>Bacteria</taxon>
        <taxon>Pseudomonadati</taxon>
        <taxon>Pseudomonadota</taxon>
        <taxon>Alphaproteobacteria</taxon>
        <taxon>Sphingomonadales</taxon>
        <taxon>Sphingomonadaceae</taxon>
        <taxon>Sphingomonas</taxon>
    </lineage>
</organism>
<feature type="compositionally biased region" description="Low complexity" evidence="1">
    <location>
        <begin position="192"/>
        <end position="207"/>
    </location>
</feature>
<feature type="compositionally biased region" description="Low complexity" evidence="1">
    <location>
        <begin position="259"/>
        <end position="271"/>
    </location>
</feature>
<keyword evidence="2" id="KW-0472">Membrane</keyword>
<proteinExistence type="predicted"/>